<evidence type="ECO:0000313" key="1">
    <source>
        <dbReference type="EMBL" id="PKA61059.1"/>
    </source>
</evidence>
<dbReference type="PANTHER" id="PTHR47957:SF3">
    <property type="entry name" value="ATP-DEPENDENT HELICASE HRQ1"/>
    <property type="match status" value="1"/>
</dbReference>
<dbReference type="GO" id="GO:0036297">
    <property type="term" value="P:interstrand cross-link repair"/>
    <property type="evidence" value="ECO:0007669"/>
    <property type="project" value="TreeGrafter"/>
</dbReference>
<dbReference type="PANTHER" id="PTHR47957">
    <property type="entry name" value="ATP-DEPENDENT HELICASE HRQ1"/>
    <property type="match status" value="1"/>
</dbReference>
<evidence type="ECO:0000313" key="2">
    <source>
        <dbReference type="Proteomes" id="UP000236161"/>
    </source>
</evidence>
<gene>
    <name evidence="1" type="ORF">AXF42_Ash005955</name>
</gene>
<dbReference type="GO" id="GO:0043138">
    <property type="term" value="F:3'-5' DNA helicase activity"/>
    <property type="evidence" value="ECO:0007669"/>
    <property type="project" value="TreeGrafter"/>
</dbReference>
<keyword evidence="2" id="KW-1185">Reference proteome</keyword>
<reference evidence="1 2" key="1">
    <citation type="journal article" date="2017" name="Nature">
        <title>The Apostasia genome and the evolution of orchids.</title>
        <authorList>
            <person name="Zhang G.Q."/>
            <person name="Liu K.W."/>
            <person name="Li Z."/>
            <person name="Lohaus R."/>
            <person name="Hsiao Y.Y."/>
            <person name="Niu S.C."/>
            <person name="Wang J.Y."/>
            <person name="Lin Y.C."/>
            <person name="Xu Q."/>
            <person name="Chen L.J."/>
            <person name="Yoshida K."/>
            <person name="Fujiwara S."/>
            <person name="Wang Z.W."/>
            <person name="Zhang Y.Q."/>
            <person name="Mitsuda N."/>
            <person name="Wang M."/>
            <person name="Liu G.H."/>
            <person name="Pecoraro L."/>
            <person name="Huang H.X."/>
            <person name="Xiao X.J."/>
            <person name="Lin M."/>
            <person name="Wu X.Y."/>
            <person name="Wu W.L."/>
            <person name="Chen Y.Y."/>
            <person name="Chang S.B."/>
            <person name="Sakamoto S."/>
            <person name="Ohme-Takagi M."/>
            <person name="Yagi M."/>
            <person name="Zeng S.J."/>
            <person name="Shen C.Y."/>
            <person name="Yeh C.M."/>
            <person name="Luo Y.B."/>
            <person name="Tsai W.C."/>
            <person name="Van de Peer Y."/>
            <person name="Liu Z.J."/>
        </authorList>
    </citation>
    <scope>NUCLEOTIDE SEQUENCE [LARGE SCALE GENOMIC DNA]</scope>
    <source>
        <strain evidence="2">cv. Shenzhen</strain>
        <tissue evidence="1">Stem</tissue>
    </source>
</reference>
<accession>A0A2I0AZU8</accession>
<dbReference type="EMBL" id="KZ451932">
    <property type="protein sequence ID" value="PKA61059.1"/>
    <property type="molecule type" value="Genomic_DNA"/>
</dbReference>
<dbReference type="Proteomes" id="UP000236161">
    <property type="component" value="Unassembled WGS sequence"/>
</dbReference>
<proteinExistence type="predicted"/>
<organism evidence="1 2">
    <name type="scientific">Apostasia shenzhenica</name>
    <dbReference type="NCBI Taxonomy" id="1088818"/>
    <lineage>
        <taxon>Eukaryota</taxon>
        <taxon>Viridiplantae</taxon>
        <taxon>Streptophyta</taxon>
        <taxon>Embryophyta</taxon>
        <taxon>Tracheophyta</taxon>
        <taxon>Spermatophyta</taxon>
        <taxon>Magnoliopsida</taxon>
        <taxon>Liliopsida</taxon>
        <taxon>Asparagales</taxon>
        <taxon>Orchidaceae</taxon>
        <taxon>Apostasioideae</taxon>
        <taxon>Apostasia</taxon>
    </lineage>
</organism>
<dbReference type="AlphaFoldDB" id="A0A2I0AZU8"/>
<name>A0A2I0AZU8_9ASPA</name>
<dbReference type="OrthoDB" id="779898at2759"/>
<protein>
    <submittedName>
        <fullName evidence="1">Uncharacterized protein</fullName>
    </submittedName>
</protein>
<dbReference type="GO" id="GO:0006289">
    <property type="term" value="P:nucleotide-excision repair"/>
    <property type="evidence" value="ECO:0007669"/>
    <property type="project" value="TreeGrafter"/>
</dbReference>
<dbReference type="GO" id="GO:0005634">
    <property type="term" value="C:nucleus"/>
    <property type="evidence" value="ECO:0007669"/>
    <property type="project" value="TreeGrafter"/>
</dbReference>
<dbReference type="STRING" id="1088818.A0A2I0AZU8"/>
<sequence>MHQGDTYLVKSLELTEKIAFCQRTNVKYYTKTRDYTDIHVIGGDLAYRPDMKSAYASAQTSALVNACKVTTNWFGFYRIWRTSNQIFDRIDLSLPSYSYESQVTHKI</sequence>